<evidence type="ECO:0000256" key="3">
    <source>
        <dbReference type="ARBA" id="ARBA00038858"/>
    </source>
</evidence>
<dbReference type="RefSeq" id="WP_189256347.1">
    <property type="nucleotide sequence ID" value="NZ_BMRE01000025.1"/>
</dbReference>
<dbReference type="InterPro" id="IPR003331">
    <property type="entry name" value="UDP_GlcNAc_Epimerase_2_dom"/>
</dbReference>
<proteinExistence type="inferred from homology"/>
<evidence type="ECO:0000259" key="5">
    <source>
        <dbReference type="Pfam" id="PF02350"/>
    </source>
</evidence>
<keyword evidence="7" id="KW-1185">Reference proteome</keyword>
<dbReference type="Pfam" id="PF02350">
    <property type="entry name" value="Epimerase_2"/>
    <property type="match status" value="1"/>
</dbReference>
<dbReference type="EMBL" id="BMRE01000025">
    <property type="protein sequence ID" value="GGU53002.1"/>
    <property type="molecule type" value="Genomic_DNA"/>
</dbReference>
<dbReference type="Gene3D" id="3.40.50.2000">
    <property type="entry name" value="Glycogen Phosphorylase B"/>
    <property type="match status" value="2"/>
</dbReference>
<evidence type="ECO:0000256" key="1">
    <source>
        <dbReference type="ARBA" id="ARBA00023235"/>
    </source>
</evidence>
<keyword evidence="1 4" id="KW-0413">Isomerase</keyword>
<feature type="domain" description="UDP-N-acetylglucosamine 2-epimerase" evidence="5">
    <location>
        <begin position="46"/>
        <end position="386"/>
    </location>
</feature>
<sequence>MGLSALVPGPRQLYPGEVPEVFLVAGTRPEAVKMAPVAAAMFSGGRIRPVLVNSGQHPEMVDQALESFGFVADVALKLNRVTGGQAELTSQLIEELDRLFTERTPAAVLVQGDTTTTLAGALAAFWHQIPVVHLEAGLRSHDLTSPFPEEGNRKMVGQLASLHLAPTADAAAHLAAESLQGNNVLTIGNTVVDAVLDVAARRAPYGDARLQEIENRVHAGQSRLVLVTTHRRESWGEPLDRVLHAVADIVEARPDVEVVLPAHPNPAVRRQVLDVLGGISHVTITDPLPYAQMARLLAQCTLALSDSGGIQEEAPSFGVPALVLRDVTERMEAVNAGCAVLVGTDRERITSLTIRLLDNPSAREAMTADGNPFGDGLASVRTEQALAWLLGLQQQRPVEFAPYAGSATVRMPGEVDVA</sequence>
<dbReference type="PANTHER" id="PTHR43174:SF2">
    <property type="entry name" value="UDP-N-ACETYLGLUCOSAMINE 2-EPIMERASE"/>
    <property type="match status" value="1"/>
</dbReference>
<evidence type="ECO:0000256" key="2">
    <source>
        <dbReference type="ARBA" id="ARBA00038209"/>
    </source>
</evidence>
<dbReference type="SUPFAM" id="SSF53756">
    <property type="entry name" value="UDP-Glycosyltransferase/glycogen phosphorylase"/>
    <property type="match status" value="1"/>
</dbReference>
<reference evidence="7" key="1">
    <citation type="journal article" date="2019" name="Int. J. Syst. Evol. Microbiol.">
        <title>The Global Catalogue of Microorganisms (GCM) 10K type strain sequencing project: providing services to taxonomists for standard genome sequencing and annotation.</title>
        <authorList>
            <consortium name="The Broad Institute Genomics Platform"/>
            <consortium name="The Broad Institute Genome Sequencing Center for Infectious Disease"/>
            <person name="Wu L."/>
            <person name="Ma J."/>
        </authorList>
    </citation>
    <scope>NUCLEOTIDE SEQUENCE [LARGE SCALE GENOMIC DNA]</scope>
    <source>
        <strain evidence="7">JCM 3296</strain>
    </source>
</reference>
<dbReference type="Proteomes" id="UP000649573">
    <property type="component" value="Unassembled WGS sequence"/>
</dbReference>
<protein>
    <recommendedName>
        <fullName evidence="3">UDP-N-acetylglucosamine 2-epimerase (non-hydrolyzing)</fullName>
        <ecNumber evidence="3">5.1.3.14</ecNumber>
    </recommendedName>
</protein>
<organism evidence="6 7">
    <name type="scientific">Lentzea flava</name>
    <dbReference type="NCBI Taxonomy" id="103732"/>
    <lineage>
        <taxon>Bacteria</taxon>
        <taxon>Bacillati</taxon>
        <taxon>Actinomycetota</taxon>
        <taxon>Actinomycetes</taxon>
        <taxon>Pseudonocardiales</taxon>
        <taxon>Pseudonocardiaceae</taxon>
        <taxon>Lentzea</taxon>
    </lineage>
</organism>
<dbReference type="PANTHER" id="PTHR43174">
    <property type="entry name" value="UDP-N-ACETYLGLUCOSAMINE 2-EPIMERASE"/>
    <property type="match status" value="1"/>
</dbReference>
<dbReference type="InterPro" id="IPR029767">
    <property type="entry name" value="WecB-like"/>
</dbReference>
<comment type="similarity">
    <text evidence="2 4">Belongs to the UDP-N-acetylglucosamine 2-epimerase family.</text>
</comment>
<comment type="caution">
    <text evidence="6">The sequence shown here is derived from an EMBL/GenBank/DDBJ whole genome shotgun (WGS) entry which is preliminary data.</text>
</comment>
<dbReference type="NCBIfam" id="TIGR00236">
    <property type="entry name" value="wecB"/>
    <property type="match status" value="1"/>
</dbReference>
<evidence type="ECO:0000313" key="6">
    <source>
        <dbReference type="EMBL" id="GGU53002.1"/>
    </source>
</evidence>
<dbReference type="CDD" id="cd03786">
    <property type="entry name" value="GTB_UDP-GlcNAc_2-Epimerase"/>
    <property type="match status" value="1"/>
</dbReference>
<evidence type="ECO:0000313" key="7">
    <source>
        <dbReference type="Proteomes" id="UP000649573"/>
    </source>
</evidence>
<evidence type="ECO:0000256" key="4">
    <source>
        <dbReference type="RuleBase" id="RU003513"/>
    </source>
</evidence>
<gene>
    <name evidence="6" type="primary">wecB</name>
    <name evidence="6" type="ORF">GCM10010178_52230</name>
</gene>
<accession>A0ABQ2UTH9</accession>
<dbReference type="EC" id="5.1.3.14" evidence="3"/>
<name>A0ABQ2UTH9_9PSEU</name>